<accession>A0ABW2Z2I4</accession>
<dbReference type="Proteomes" id="UP001596958">
    <property type="component" value="Unassembled WGS sequence"/>
</dbReference>
<evidence type="ECO:0000313" key="3">
    <source>
        <dbReference type="Proteomes" id="UP001596958"/>
    </source>
</evidence>
<evidence type="ECO:0000313" key="2">
    <source>
        <dbReference type="EMBL" id="MFD0750905.1"/>
    </source>
</evidence>
<keyword evidence="1" id="KW-0812">Transmembrane</keyword>
<dbReference type="RefSeq" id="WP_377100595.1">
    <property type="nucleotide sequence ID" value="NZ_JBHTHU010000009.1"/>
</dbReference>
<keyword evidence="1" id="KW-1133">Transmembrane helix</keyword>
<proteinExistence type="predicted"/>
<keyword evidence="1" id="KW-0472">Membrane</keyword>
<dbReference type="EMBL" id="JBHTHU010000009">
    <property type="protein sequence ID" value="MFD0750905.1"/>
    <property type="molecule type" value="Genomic_DNA"/>
</dbReference>
<evidence type="ECO:0000256" key="1">
    <source>
        <dbReference type="SAM" id="Phobius"/>
    </source>
</evidence>
<keyword evidence="3" id="KW-1185">Reference proteome</keyword>
<feature type="transmembrane region" description="Helical" evidence="1">
    <location>
        <begin position="33"/>
        <end position="55"/>
    </location>
</feature>
<reference evidence="3" key="1">
    <citation type="journal article" date="2019" name="Int. J. Syst. Evol. Microbiol.">
        <title>The Global Catalogue of Microorganisms (GCM) 10K type strain sequencing project: providing services to taxonomists for standard genome sequencing and annotation.</title>
        <authorList>
            <consortium name="The Broad Institute Genomics Platform"/>
            <consortium name="The Broad Institute Genome Sequencing Center for Infectious Disease"/>
            <person name="Wu L."/>
            <person name="Ma J."/>
        </authorList>
    </citation>
    <scope>NUCLEOTIDE SEQUENCE [LARGE SCALE GENOMIC DNA]</scope>
    <source>
        <strain evidence="3">CCUG 63418</strain>
    </source>
</reference>
<sequence length="179" mass="19595">MKKIVWIYGLIAGAISVSWGVLSESVFSNSLSLNTRMILGYATMIVAFSLIFVAVKNYRDTQGNGQITFGKALGIGLLIALIASTLYVVVWEIDFRYFVPDFGDKYQAQAIAEMKQSGVSAAEIQKQSAEMTEMMQTYKTNTAYRAMFTYAEVAPVGILMSLLAALILKKKTKTAGSAQ</sequence>
<name>A0ABW2Z2I4_9SPHI</name>
<comment type="caution">
    <text evidence="2">The sequence shown here is derived from an EMBL/GenBank/DDBJ whole genome shotgun (WGS) entry which is preliminary data.</text>
</comment>
<feature type="transmembrane region" description="Helical" evidence="1">
    <location>
        <begin position="147"/>
        <end position="168"/>
    </location>
</feature>
<gene>
    <name evidence="2" type="ORF">ACFQZS_12190</name>
</gene>
<dbReference type="Pfam" id="PF13858">
    <property type="entry name" value="DUF4199"/>
    <property type="match status" value="1"/>
</dbReference>
<dbReference type="InterPro" id="IPR025250">
    <property type="entry name" value="DUF4199"/>
</dbReference>
<organism evidence="2 3">
    <name type="scientific">Mucilaginibacter calamicampi</name>
    <dbReference type="NCBI Taxonomy" id="1302352"/>
    <lineage>
        <taxon>Bacteria</taxon>
        <taxon>Pseudomonadati</taxon>
        <taxon>Bacteroidota</taxon>
        <taxon>Sphingobacteriia</taxon>
        <taxon>Sphingobacteriales</taxon>
        <taxon>Sphingobacteriaceae</taxon>
        <taxon>Mucilaginibacter</taxon>
    </lineage>
</organism>
<feature type="transmembrane region" description="Helical" evidence="1">
    <location>
        <begin position="67"/>
        <end position="90"/>
    </location>
</feature>
<protein>
    <submittedName>
        <fullName evidence="2">DUF4199 domain-containing protein</fullName>
    </submittedName>
</protein>